<dbReference type="InterPro" id="IPR039299">
    <property type="entry name" value="SEOA"/>
</dbReference>
<proteinExistence type="predicted"/>
<dbReference type="PANTHER" id="PTHR33232">
    <property type="entry name" value="PROTEIN SIEVE ELEMENT OCCLUSION B-LIKE"/>
    <property type="match status" value="1"/>
</dbReference>
<protein>
    <recommendedName>
        <fullName evidence="1">Sieve element occlusion C-terminal domain-containing protein</fullName>
    </recommendedName>
</protein>
<dbReference type="InterPro" id="IPR027944">
    <property type="entry name" value="SEO_C"/>
</dbReference>
<evidence type="ECO:0000313" key="3">
    <source>
        <dbReference type="Proteomes" id="UP000243459"/>
    </source>
</evidence>
<dbReference type="OrthoDB" id="1670392at2759"/>
<dbReference type="GO" id="GO:0010088">
    <property type="term" value="P:phloem development"/>
    <property type="evidence" value="ECO:0007669"/>
    <property type="project" value="InterPro"/>
</dbReference>
<dbReference type="Pfam" id="PF14577">
    <property type="entry name" value="SEO_C"/>
    <property type="match status" value="1"/>
</dbReference>
<dbReference type="Proteomes" id="UP000243459">
    <property type="component" value="Chromosome 2"/>
</dbReference>
<dbReference type="OMA" id="PISTHRY"/>
<name>A0A5P1FH45_ASPOF</name>
<organism evidence="2 3">
    <name type="scientific">Asparagus officinalis</name>
    <name type="common">Garden asparagus</name>
    <dbReference type="NCBI Taxonomy" id="4686"/>
    <lineage>
        <taxon>Eukaryota</taxon>
        <taxon>Viridiplantae</taxon>
        <taxon>Streptophyta</taxon>
        <taxon>Embryophyta</taxon>
        <taxon>Tracheophyta</taxon>
        <taxon>Spermatophyta</taxon>
        <taxon>Magnoliopsida</taxon>
        <taxon>Liliopsida</taxon>
        <taxon>Asparagales</taxon>
        <taxon>Asparagaceae</taxon>
        <taxon>Asparagoideae</taxon>
        <taxon>Asparagus</taxon>
    </lineage>
</organism>
<dbReference type="EMBL" id="CM007382">
    <property type="protein sequence ID" value="ONK77638.1"/>
    <property type="molecule type" value="Genomic_DNA"/>
</dbReference>
<dbReference type="Gramene" id="ONK77638">
    <property type="protein sequence ID" value="ONK77638"/>
    <property type="gene ID" value="A4U43_C02F8900"/>
</dbReference>
<keyword evidence="3" id="KW-1185">Reference proteome</keyword>
<dbReference type="AlphaFoldDB" id="A0A5P1FH45"/>
<evidence type="ECO:0000259" key="1">
    <source>
        <dbReference type="Pfam" id="PF14577"/>
    </source>
</evidence>
<accession>A0A5P1FH45</accession>
<feature type="domain" description="Sieve element occlusion C-terminal" evidence="1">
    <location>
        <begin position="186"/>
        <end position="414"/>
    </location>
</feature>
<reference evidence="3" key="1">
    <citation type="journal article" date="2017" name="Nat. Commun.">
        <title>The asparagus genome sheds light on the origin and evolution of a young Y chromosome.</title>
        <authorList>
            <person name="Harkess A."/>
            <person name="Zhou J."/>
            <person name="Xu C."/>
            <person name="Bowers J.E."/>
            <person name="Van der Hulst R."/>
            <person name="Ayyampalayam S."/>
            <person name="Mercati F."/>
            <person name="Riccardi P."/>
            <person name="McKain M.R."/>
            <person name="Kakrana A."/>
            <person name="Tang H."/>
            <person name="Ray J."/>
            <person name="Groenendijk J."/>
            <person name="Arikit S."/>
            <person name="Mathioni S.M."/>
            <person name="Nakano M."/>
            <person name="Shan H."/>
            <person name="Telgmann-Rauber A."/>
            <person name="Kanno A."/>
            <person name="Yue Z."/>
            <person name="Chen H."/>
            <person name="Li W."/>
            <person name="Chen Y."/>
            <person name="Xu X."/>
            <person name="Zhang Y."/>
            <person name="Luo S."/>
            <person name="Chen H."/>
            <person name="Gao J."/>
            <person name="Mao Z."/>
            <person name="Pires J.C."/>
            <person name="Luo M."/>
            <person name="Kudrna D."/>
            <person name="Wing R.A."/>
            <person name="Meyers B.C."/>
            <person name="Yi K."/>
            <person name="Kong H."/>
            <person name="Lavrijsen P."/>
            <person name="Sunseri F."/>
            <person name="Falavigna A."/>
            <person name="Ye Y."/>
            <person name="Leebens-Mack J.H."/>
            <person name="Chen G."/>
        </authorList>
    </citation>
    <scope>NUCLEOTIDE SEQUENCE [LARGE SCALE GENOMIC DNA]</scope>
    <source>
        <strain evidence="3">cv. DH0086</strain>
    </source>
</reference>
<evidence type="ECO:0000313" key="2">
    <source>
        <dbReference type="EMBL" id="ONK77638.1"/>
    </source>
</evidence>
<sequence length="416" mass="48233">MQKVIDLEEKKMHSKLLHMFEEAHEDNQKILSTLFAIKNEHPFWDCSSQRKVGVTELRNKEVIFFISHPVIQLEQFLLIVQQLQNHPNNKPENLYEIVWIPIANCIPWSEVEEVSFNNIIDIWPWSSVYKPSLLSFSVLKFIREVWHFHDDPVMVVLDSKGRVISLNAIDMVVIWGDLAYPFSIIRERELWEGESWTFGILLNGIDPLLSYWIEDGRTILLYGSHDIGWVREFTNKVKVIEEAGLSLELIYIGSNNLEQSKEVLATVTTERLSRYLSHIKICIFWLRLESIRKSKSRLGFPFETDVIMREATSLCSLDVENKGFLLISEGARNEILRLSGMEVSECLSLFHVWGQKVNKFGFLGAVRKHLDASPSIDHCSYYSIFPYVENMDERSIACKNCGGPLKKHYLYQCVGS</sequence>
<gene>
    <name evidence="2" type="ORF">A4U43_C02F8900</name>
</gene>
<dbReference type="PANTHER" id="PTHR33232:SF11">
    <property type="entry name" value="PROTEIN SIEVE ELEMENT OCCLUSION C"/>
    <property type="match status" value="1"/>
</dbReference>